<keyword evidence="1" id="KW-1133">Transmembrane helix</keyword>
<evidence type="ECO:0000313" key="2">
    <source>
        <dbReference type="EMBL" id="SDS76896.1"/>
    </source>
</evidence>
<keyword evidence="3" id="KW-1185">Reference proteome</keyword>
<feature type="transmembrane region" description="Helical" evidence="1">
    <location>
        <begin position="89"/>
        <end position="108"/>
    </location>
</feature>
<evidence type="ECO:0000313" key="3">
    <source>
        <dbReference type="Proteomes" id="UP000198859"/>
    </source>
</evidence>
<dbReference type="Proteomes" id="UP000198859">
    <property type="component" value="Chromosome I"/>
</dbReference>
<dbReference type="AlphaFoldDB" id="A0A1H1UXU2"/>
<feature type="transmembrane region" description="Helical" evidence="1">
    <location>
        <begin position="55"/>
        <end position="82"/>
    </location>
</feature>
<keyword evidence="1" id="KW-0812">Transmembrane</keyword>
<organism evidence="2 3">
    <name type="scientific">Nocardioides scoriae</name>
    <dbReference type="NCBI Taxonomy" id="642780"/>
    <lineage>
        <taxon>Bacteria</taxon>
        <taxon>Bacillati</taxon>
        <taxon>Actinomycetota</taxon>
        <taxon>Actinomycetes</taxon>
        <taxon>Propionibacteriales</taxon>
        <taxon>Nocardioidaceae</taxon>
        <taxon>Nocardioides</taxon>
    </lineage>
</organism>
<dbReference type="OrthoDB" id="4843372at2"/>
<proteinExistence type="predicted"/>
<feature type="transmembrane region" description="Helical" evidence="1">
    <location>
        <begin position="7"/>
        <end position="28"/>
    </location>
</feature>
<keyword evidence="1" id="KW-0472">Membrane</keyword>
<dbReference type="EMBL" id="LT629757">
    <property type="protein sequence ID" value="SDS76896.1"/>
    <property type="molecule type" value="Genomic_DNA"/>
</dbReference>
<feature type="transmembrane region" description="Helical" evidence="1">
    <location>
        <begin position="114"/>
        <end position="131"/>
    </location>
</feature>
<name>A0A1H1UXU2_9ACTN</name>
<accession>A0A1H1UXU2</accession>
<dbReference type="RefSeq" id="WP_091730454.1">
    <property type="nucleotide sequence ID" value="NZ_LT629757.1"/>
</dbReference>
<protein>
    <submittedName>
        <fullName evidence="2">Uncharacterized protein</fullName>
    </submittedName>
</protein>
<reference evidence="3" key="1">
    <citation type="submission" date="2016-10" db="EMBL/GenBank/DDBJ databases">
        <authorList>
            <person name="Varghese N."/>
            <person name="Submissions S."/>
        </authorList>
    </citation>
    <scope>NUCLEOTIDE SEQUENCE [LARGE SCALE GENOMIC DNA]</scope>
    <source>
        <strain evidence="3">DSM 22127</strain>
    </source>
</reference>
<gene>
    <name evidence="2" type="ORF">SAMN04488570_2648</name>
</gene>
<sequence length="154" mass="16123">MRAAYRYLAYTIDALILLQAAAIAWAVFGLSAWVEDGNTLSTATMESDETPFPEVLGFAIHGISGTVLIPLVALVLLVVSFFARVPKGAAYAGMVFGGVVVQVLLGMFAHGVPFLGFVHGFWALLLFLVALRAARQAGVADEPVERSAGAAAVG</sequence>
<dbReference type="STRING" id="642780.SAMN04488570_2648"/>
<evidence type="ECO:0000256" key="1">
    <source>
        <dbReference type="SAM" id="Phobius"/>
    </source>
</evidence>